<protein>
    <submittedName>
        <fullName evidence="5">Transcriptional regulator, AraC family</fullName>
    </submittedName>
</protein>
<dbReference type="eggNOG" id="COG2207">
    <property type="taxonomic scope" value="Bacteria"/>
</dbReference>
<evidence type="ECO:0000313" key="5">
    <source>
        <dbReference type="EMBL" id="EFK57401.1"/>
    </source>
</evidence>
<reference evidence="5" key="1">
    <citation type="submission" date="2010-07" db="EMBL/GenBank/DDBJ databases">
        <authorList>
            <person name="Muzny D."/>
            <person name="Qin X."/>
            <person name="Buhay C."/>
            <person name="Dugan-Rocha S."/>
            <person name="Ding Y."/>
            <person name="Chen G."/>
            <person name="Hawes A."/>
            <person name="Holder M."/>
            <person name="Jhangiani S."/>
            <person name="Johnson A."/>
            <person name="Khan Z."/>
            <person name="Li Z."/>
            <person name="Liu W."/>
            <person name="Liu X."/>
            <person name="Perez L."/>
            <person name="Shen H."/>
            <person name="Wang Q."/>
            <person name="Watt J."/>
            <person name="Xi L."/>
            <person name="Xin Y."/>
            <person name="Zhou J."/>
            <person name="Deng J."/>
            <person name="Jiang H."/>
            <person name="Liu Y."/>
            <person name="Qu J."/>
            <person name="Song X.-Z."/>
            <person name="Zhang L."/>
            <person name="Villasana D."/>
            <person name="Johnson A."/>
            <person name="Liu J."/>
            <person name="Liyanage D."/>
            <person name="Lorensuhewa L."/>
            <person name="Robinson T."/>
            <person name="Song A."/>
            <person name="Song B.-B."/>
            <person name="Dinh H."/>
            <person name="Thornton R."/>
            <person name="Coyle M."/>
            <person name="Francisco L."/>
            <person name="Jackson L."/>
            <person name="Javaid M."/>
            <person name="Korchina V."/>
            <person name="Kovar C."/>
            <person name="Mata R."/>
            <person name="Mathew T."/>
            <person name="Ngo R."/>
            <person name="Nguyen L."/>
            <person name="Nguyen N."/>
            <person name="Okwuonu G."/>
            <person name="Ongeri F."/>
            <person name="Pham C."/>
            <person name="Simmons D."/>
            <person name="Wilczek-Boney K."/>
            <person name="Hale W."/>
            <person name="Jakkamsetti A."/>
            <person name="Pham P."/>
            <person name="Ruth R."/>
            <person name="San Lucas F."/>
            <person name="Warren J."/>
            <person name="Zhang J."/>
            <person name="Zhao Z."/>
            <person name="Zhou C."/>
            <person name="Zhu D."/>
            <person name="Lee S."/>
            <person name="Bess C."/>
            <person name="Blankenburg K."/>
            <person name="Forbes L."/>
            <person name="Fu Q."/>
            <person name="Gubbala S."/>
            <person name="Hirani K."/>
            <person name="Jayaseelan J.C."/>
            <person name="Lara F."/>
            <person name="Munidasa M."/>
            <person name="Palculict T."/>
            <person name="Patil S."/>
            <person name="Pu L.-L."/>
            <person name="Saada N."/>
            <person name="Tang L."/>
            <person name="Weissenberger G."/>
            <person name="Zhu Y."/>
            <person name="Hemphill L."/>
            <person name="Shang Y."/>
            <person name="Youmans B."/>
            <person name="Ayvaz T."/>
            <person name="Ross M."/>
            <person name="Santibanez J."/>
            <person name="Aqrawi P."/>
            <person name="Gross S."/>
            <person name="Joshi V."/>
            <person name="Fowler G."/>
            <person name="Nazareth L."/>
            <person name="Reid J."/>
            <person name="Worley K."/>
            <person name="Petrosino J."/>
            <person name="Highlander S."/>
            <person name="Gibbs R."/>
        </authorList>
    </citation>
    <scope>NUCLEOTIDE SEQUENCE [LARGE SCALE GENOMIC DNA]</scope>
    <source>
        <strain evidence="5">ATCC 33861</strain>
    </source>
</reference>
<dbReference type="Pfam" id="PF12833">
    <property type="entry name" value="HTH_18"/>
    <property type="match status" value="1"/>
</dbReference>
<organism evidence="5 6">
    <name type="scientific">Sphingobacterium spiritivorum ATCC 33861</name>
    <dbReference type="NCBI Taxonomy" id="525373"/>
    <lineage>
        <taxon>Bacteria</taxon>
        <taxon>Pseudomonadati</taxon>
        <taxon>Bacteroidota</taxon>
        <taxon>Sphingobacteriia</taxon>
        <taxon>Sphingobacteriales</taxon>
        <taxon>Sphingobacteriaceae</taxon>
        <taxon>Sphingobacterium</taxon>
    </lineage>
</organism>
<evidence type="ECO:0000256" key="2">
    <source>
        <dbReference type="ARBA" id="ARBA00023125"/>
    </source>
</evidence>
<name>D7VNA4_SPHSI</name>
<keyword evidence="1" id="KW-0805">Transcription regulation</keyword>
<dbReference type="OrthoDB" id="9787988at2"/>
<dbReference type="InterPro" id="IPR009057">
    <property type="entry name" value="Homeodomain-like_sf"/>
</dbReference>
<dbReference type="PANTHER" id="PTHR43280:SF2">
    <property type="entry name" value="HTH-TYPE TRANSCRIPTIONAL REGULATOR EXSA"/>
    <property type="match status" value="1"/>
</dbReference>
<dbReference type="InterPro" id="IPR020449">
    <property type="entry name" value="Tscrpt_reg_AraC-type_HTH"/>
</dbReference>
<evidence type="ECO:0000256" key="3">
    <source>
        <dbReference type="ARBA" id="ARBA00023163"/>
    </source>
</evidence>
<dbReference type="HOGENOM" id="CLU_000445_88_3_10"/>
<dbReference type="GO" id="GO:0003700">
    <property type="term" value="F:DNA-binding transcription factor activity"/>
    <property type="evidence" value="ECO:0007669"/>
    <property type="project" value="InterPro"/>
</dbReference>
<dbReference type="Proteomes" id="UP000006258">
    <property type="component" value="Unassembled WGS sequence"/>
</dbReference>
<feature type="domain" description="HTH araC/xylS-type" evidence="4">
    <location>
        <begin position="180"/>
        <end position="277"/>
    </location>
</feature>
<comment type="caution">
    <text evidence="5">The sequence shown here is derived from an EMBL/GenBank/DDBJ whole genome shotgun (WGS) entry which is preliminary data.</text>
</comment>
<dbReference type="PANTHER" id="PTHR43280">
    <property type="entry name" value="ARAC-FAMILY TRANSCRIPTIONAL REGULATOR"/>
    <property type="match status" value="1"/>
</dbReference>
<evidence type="ECO:0000256" key="1">
    <source>
        <dbReference type="ARBA" id="ARBA00023015"/>
    </source>
</evidence>
<accession>D7VNA4</accession>
<dbReference type="STRING" id="525373.HMPREF0766_12474"/>
<evidence type="ECO:0000313" key="6">
    <source>
        <dbReference type="Proteomes" id="UP000006258"/>
    </source>
</evidence>
<dbReference type="SMART" id="SM00342">
    <property type="entry name" value="HTH_ARAC"/>
    <property type="match status" value="1"/>
</dbReference>
<proteinExistence type="predicted"/>
<keyword evidence="6" id="KW-1185">Reference proteome</keyword>
<keyword evidence="3" id="KW-0804">Transcription</keyword>
<dbReference type="InterPro" id="IPR018060">
    <property type="entry name" value="HTH_AraC"/>
</dbReference>
<gene>
    <name evidence="5" type="ORF">HMPREF0766_12474</name>
</gene>
<dbReference type="PROSITE" id="PS01124">
    <property type="entry name" value="HTH_ARAC_FAMILY_2"/>
    <property type="match status" value="1"/>
</dbReference>
<dbReference type="GO" id="GO:0043565">
    <property type="term" value="F:sequence-specific DNA binding"/>
    <property type="evidence" value="ECO:0007669"/>
    <property type="project" value="InterPro"/>
</dbReference>
<dbReference type="PRINTS" id="PR00032">
    <property type="entry name" value="HTHARAC"/>
</dbReference>
<dbReference type="Gene3D" id="1.10.10.60">
    <property type="entry name" value="Homeodomain-like"/>
    <property type="match status" value="2"/>
</dbReference>
<dbReference type="PROSITE" id="PS00041">
    <property type="entry name" value="HTH_ARAC_FAMILY_1"/>
    <property type="match status" value="1"/>
</dbReference>
<dbReference type="AlphaFoldDB" id="D7VNA4"/>
<dbReference type="SUPFAM" id="SSF46689">
    <property type="entry name" value="Homeodomain-like"/>
    <property type="match status" value="2"/>
</dbReference>
<sequence length="281" mass="33040">MKIQKEEVKFEAGRSFKLFTPSFRGYFMWHYHAEIELVYVEAINGIRHVGKHISDFMDSDLVLIGSNVPHLNFDYAIKTEYEQTVVQFRDDFPDVLIKSIPEFEKITHMLERSYLGLAFHGNTKAEVAKRLKSIDNTDSFKSLLGIIEILQMLANSEEVEILNKENTRVKWFLNDKVRMGTIYDYVSTNYHKKPDVNEIAELVHLNPSSFCRYFRRQTDMTFTDFVNHYRINLAKTLLLQEETIAEVCYRVGYESISYFNKTFKKLIGETPSSFKKKYLSK</sequence>
<evidence type="ECO:0000259" key="4">
    <source>
        <dbReference type="PROSITE" id="PS01124"/>
    </source>
</evidence>
<dbReference type="GeneID" id="95427934"/>
<dbReference type="RefSeq" id="WP_002993025.1">
    <property type="nucleotide sequence ID" value="NZ_GL379770.1"/>
</dbReference>
<dbReference type="InterPro" id="IPR018062">
    <property type="entry name" value="HTH_AraC-typ_CS"/>
</dbReference>
<keyword evidence="2" id="KW-0238">DNA-binding</keyword>
<dbReference type="EMBL" id="ACHA02000011">
    <property type="protein sequence ID" value="EFK57401.1"/>
    <property type="molecule type" value="Genomic_DNA"/>
</dbReference>